<feature type="compositionally biased region" description="Acidic residues" evidence="1">
    <location>
        <begin position="352"/>
        <end position="376"/>
    </location>
</feature>
<dbReference type="Proteomes" id="UP000094565">
    <property type="component" value="Chromosome 2"/>
</dbReference>
<name>A0A1B2JDG1_PICPA</name>
<feature type="chain" id="PRO_5008539439" evidence="2">
    <location>
        <begin position="18"/>
        <end position="439"/>
    </location>
</feature>
<feature type="compositionally biased region" description="Acidic residues" evidence="1">
    <location>
        <begin position="273"/>
        <end position="309"/>
    </location>
</feature>
<feature type="compositionally biased region" description="Low complexity" evidence="1">
    <location>
        <begin position="318"/>
        <end position="351"/>
    </location>
</feature>
<dbReference type="EMBL" id="CP014585">
    <property type="protein sequence ID" value="ANZ76001.1"/>
    <property type="molecule type" value="Genomic_DNA"/>
</dbReference>
<protein>
    <submittedName>
        <fullName evidence="3">BA75_02929T0</fullName>
    </submittedName>
</protein>
<evidence type="ECO:0000256" key="1">
    <source>
        <dbReference type="SAM" id="MobiDB-lite"/>
    </source>
</evidence>
<feature type="compositionally biased region" description="Acidic residues" evidence="1">
    <location>
        <begin position="154"/>
        <end position="236"/>
    </location>
</feature>
<proteinExistence type="predicted"/>
<reference evidence="3 4" key="1">
    <citation type="submission" date="2016-02" db="EMBL/GenBank/DDBJ databases">
        <title>Comparative genomic and transcriptomic foundation for Pichia pastoris.</title>
        <authorList>
            <person name="Love K.R."/>
            <person name="Shah K.A."/>
            <person name="Whittaker C.A."/>
            <person name="Wu J."/>
            <person name="Bartlett M.C."/>
            <person name="Ma D."/>
            <person name="Leeson R.L."/>
            <person name="Priest M."/>
            <person name="Young S.K."/>
            <person name="Love J.C."/>
        </authorList>
    </citation>
    <scope>NUCLEOTIDE SEQUENCE [LARGE SCALE GENOMIC DNA]</scope>
    <source>
        <strain evidence="3 4">ATCC 28485</strain>
    </source>
</reference>
<organism evidence="3 4">
    <name type="scientific">Komagataella pastoris</name>
    <name type="common">Yeast</name>
    <name type="synonym">Pichia pastoris</name>
    <dbReference type="NCBI Taxonomy" id="4922"/>
    <lineage>
        <taxon>Eukaryota</taxon>
        <taxon>Fungi</taxon>
        <taxon>Dikarya</taxon>
        <taxon>Ascomycota</taxon>
        <taxon>Saccharomycotina</taxon>
        <taxon>Pichiomycetes</taxon>
        <taxon>Pichiales</taxon>
        <taxon>Pichiaceae</taxon>
        <taxon>Komagataella</taxon>
    </lineage>
</organism>
<accession>A0A1B2JDG1</accession>
<keyword evidence="2" id="KW-0732">Signal</keyword>
<evidence type="ECO:0000313" key="4">
    <source>
        <dbReference type="Proteomes" id="UP000094565"/>
    </source>
</evidence>
<dbReference type="OrthoDB" id="10548234at2759"/>
<dbReference type="AlphaFoldDB" id="A0A1B2JDG1"/>
<feature type="compositionally biased region" description="Low complexity" evidence="1">
    <location>
        <begin position="246"/>
        <end position="272"/>
    </location>
</feature>
<evidence type="ECO:0000313" key="3">
    <source>
        <dbReference type="EMBL" id="ANZ76001.1"/>
    </source>
</evidence>
<feature type="region of interest" description="Disordered" evidence="1">
    <location>
        <begin position="150"/>
        <end position="394"/>
    </location>
</feature>
<keyword evidence="4" id="KW-1185">Reference proteome</keyword>
<feature type="signal peptide" evidence="2">
    <location>
        <begin position="1"/>
        <end position="17"/>
    </location>
</feature>
<gene>
    <name evidence="3" type="ORF">ATY40_BA7502929</name>
</gene>
<evidence type="ECO:0000256" key="2">
    <source>
        <dbReference type="SAM" id="SignalP"/>
    </source>
</evidence>
<sequence>MFKKLLPLALFKAIVLADSASFTINFAPGEGHNGSPLGVNDASLTLPSTTGVRFFVNDDSQLKVDNRGVQLTAPFDLLTLINGGAETKGFSLVTDPPALLLNDATPSLWICESNELSRIAISIDSPAEGCIPYSIKPQLEAGTRKGGLFAREDDLTDSDGVDTDTEDDWTDNDGIDTDTEDDLTDNDGIDTDTGDDLTDNDGVDTDTDNDGIDTDTEDDWTDNDGIDTDTDSDDDQSLSGPVNPPTSATLATTATFSTSTTSASALATGSDFTDSDTEDDLTDNDGIDTDTEDDWTDNDGVDTDTDSDDDRSLSRSGPTNSPTSTTLATTATSSTSTTSASALTTGANLTDSDTDDDWTDNDGIDTDTDSDTDSDDDRSRSGPGSTNSPTGATLVTTATSATSTVSNGQVTSSDNGANHFAGAVGLSGAAGGVVLALLI</sequence>